<accession>A0A9P0MEC2</accession>
<dbReference type="GO" id="GO:0019464">
    <property type="term" value="P:glycine decarboxylation via glycine cleavage system"/>
    <property type="evidence" value="ECO:0007669"/>
    <property type="project" value="UniProtKB-UniRule"/>
</dbReference>
<keyword evidence="5" id="KW-0496">Mitochondrion</keyword>
<dbReference type="InterPro" id="IPR011053">
    <property type="entry name" value="Single_hybrid_motif"/>
</dbReference>
<dbReference type="InterPro" id="IPR017453">
    <property type="entry name" value="GCV_H_sub"/>
</dbReference>
<comment type="function">
    <text evidence="5">The H protein shuttles the methylamine group of glycine from the P protein to the T protein.</text>
</comment>
<sequence>MAQSLKYLGSVQPAFHQILAFSCHTVKSIRLCNQSYSRNYCTSIKNRYYSDKHEWVQVSGNIGIIGISKHAQESLGDIVYAQLPEVGSDVNQNDEVGALESVKAASELYSPVSGKVTEKNSEVEERPGLINESCYEKEHTPPRSPARLASLPCPNPDHTHPFPLNSNQPPPSKPSTPQHPTPQLSLHQPNTPYHYSNHQSINIQSPIQTTSYPKQTSPNRRKHYHCNLPPPHPTTHPPQEPYQKKPKQKPKTDRPALRKPPPKATPRLP</sequence>
<keyword evidence="3 5" id="KW-0809">Transit peptide</keyword>
<dbReference type="PROSITE" id="PS50968">
    <property type="entry name" value="BIOTINYL_LIPOYL"/>
    <property type="match status" value="1"/>
</dbReference>
<protein>
    <recommendedName>
        <fullName evidence="5">Glycine cleavage system H protein</fullName>
    </recommendedName>
</protein>
<dbReference type="EMBL" id="OV725079">
    <property type="protein sequence ID" value="CAH1396443.1"/>
    <property type="molecule type" value="Genomic_DNA"/>
</dbReference>
<dbReference type="PANTHER" id="PTHR11715">
    <property type="entry name" value="GLYCINE CLEAVAGE SYSTEM H PROTEIN"/>
    <property type="match status" value="1"/>
</dbReference>
<name>A0A9P0MEC2_NEZVI</name>
<dbReference type="PROSITE" id="PS00189">
    <property type="entry name" value="LIPOYL"/>
    <property type="match status" value="1"/>
</dbReference>
<feature type="compositionally biased region" description="Pro residues" evidence="6">
    <location>
        <begin position="168"/>
        <end position="180"/>
    </location>
</feature>
<evidence type="ECO:0000313" key="9">
    <source>
        <dbReference type="Proteomes" id="UP001152798"/>
    </source>
</evidence>
<dbReference type="InterPro" id="IPR002930">
    <property type="entry name" value="GCV_H"/>
</dbReference>
<dbReference type="OrthoDB" id="10264154at2759"/>
<keyword evidence="2 4" id="KW-0450">Lipoyl</keyword>
<feature type="compositionally biased region" description="Basic and acidic residues" evidence="6">
    <location>
        <begin position="116"/>
        <end position="127"/>
    </location>
</feature>
<dbReference type="GO" id="GO:0009249">
    <property type="term" value="P:protein lipoylation"/>
    <property type="evidence" value="ECO:0007669"/>
    <property type="project" value="TreeGrafter"/>
</dbReference>
<dbReference type="PROSITE" id="PS51257">
    <property type="entry name" value="PROKAR_LIPOPROTEIN"/>
    <property type="match status" value="1"/>
</dbReference>
<comment type="subcellular location">
    <subcellularLocation>
        <location evidence="5">Mitochondrion</location>
    </subcellularLocation>
</comment>
<feature type="compositionally biased region" description="Polar residues" evidence="6">
    <location>
        <begin position="184"/>
        <end position="218"/>
    </location>
</feature>
<dbReference type="NCBIfam" id="TIGR00527">
    <property type="entry name" value="gcvH"/>
    <property type="match status" value="1"/>
</dbReference>
<evidence type="ECO:0000256" key="5">
    <source>
        <dbReference type="RuleBase" id="RU364055"/>
    </source>
</evidence>
<evidence type="ECO:0000256" key="3">
    <source>
        <dbReference type="ARBA" id="ARBA00022946"/>
    </source>
</evidence>
<gene>
    <name evidence="8" type="ORF">NEZAVI_LOCUS6513</name>
</gene>
<dbReference type="AlphaFoldDB" id="A0A9P0MEC2"/>
<keyword evidence="9" id="KW-1185">Reference proteome</keyword>
<comment type="cofactor">
    <cofactor evidence="5">
        <name>(R)-lipoate</name>
        <dbReference type="ChEBI" id="CHEBI:83088"/>
    </cofactor>
    <text evidence="5">Binds 1 lipoyl cofactor covalently.</text>
</comment>
<evidence type="ECO:0000256" key="2">
    <source>
        <dbReference type="ARBA" id="ARBA00022823"/>
    </source>
</evidence>
<comment type="similarity">
    <text evidence="1 5">Belongs to the GcvH family.</text>
</comment>
<feature type="compositionally biased region" description="Pro residues" evidence="6">
    <location>
        <begin position="228"/>
        <end position="240"/>
    </location>
</feature>
<dbReference type="Gene3D" id="2.40.50.100">
    <property type="match status" value="1"/>
</dbReference>
<reference evidence="8" key="1">
    <citation type="submission" date="2022-01" db="EMBL/GenBank/DDBJ databases">
        <authorList>
            <person name="King R."/>
        </authorList>
    </citation>
    <scope>NUCLEOTIDE SEQUENCE</scope>
</reference>
<dbReference type="GO" id="GO:0005960">
    <property type="term" value="C:glycine cleavage complex"/>
    <property type="evidence" value="ECO:0007669"/>
    <property type="project" value="UniProtKB-UniRule"/>
</dbReference>
<dbReference type="InterPro" id="IPR003016">
    <property type="entry name" value="2-oxoA_DH_lipoyl-BS"/>
</dbReference>
<evidence type="ECO:0000259" key="7">
    <source>
        <dbReference type="PROSITE" id="PS50968"/>
    </source>
</evidence>
<comment type="subunit">
    <text evidence="5">The glycine cleavage system is composed of four proteins: P, T, L and H.</text>
</comment>
<feature type="compositionally biased region" description="Pro residues" evidence="6">
    <location>
        <begin position="258"/>
        <end position="269"/>
    </location>
</feature>
<feature type="modified residue" description="N6-lipoyllysine" evidence="4">
    <location>
        <position position="103"/>
    </location>
</feature>
<dbReference type="PANTHER" id="PTHR11715:SF3">
    <property type="entry name" value="GLYCINE CLEAVAGE SYSTEM H PROTEIN-RELATED"/>
    <property type="match status" value="1"/>
</dbReference>
<dbReference type="CDD" id="cd06848">
    <property type="entry name" value="GCS_H"/>
    <property type="match status" value="1"/>
</dbReference>
<dbReference type="SUPFAM" id="SSF51230">
    <property type="entry name" value="Single hybrid motif"/>
    <property type="match status" value="1"/>
</dbReference>
<evidence type="ECO:0000256" key="4">
    <source>
        <dbReference type="PIRSR" id="PIRSR617453-50"/>
    </source>
</evidence>
<dbReference type="InterPro" id="IPR033753">
    <property type="entry name" value="GCV_H/Fam206"/>
</dbReference>
<feature type="region of interest" description="Disordered" evidence="6">
    <location>
        <begin position="113"/>
        <end position="269"/>
    </location>
</feature>
<organism evidence="8 9">
    <name type="scientific">Nezara viridula</name>
    <name type="common">Southern green stink bug</name>
    <name type="synonym">Cimex viridulus</name>
    <dbReference type="NCBI Taxonomy" id="85310"/>
    <lineage>
        <taxon>Eukaryota</taxon>
        <taxon>Metazoa</taxon>
        <taxon>Ecdysozoa</taxon>
        <taxon>Arthropoda</taxon>
        <taxon>Hexapoda</taxon>
        <taxon>Insecta</taxon>
        <taxon>Pterygota</taxon>
        <taxon>Neoptera</taxon>
        <taxon>Paraneoptera</taxon>
        <taxon>Hemiptera</taxon>
        <taxon>Heteroptera</taxon>
        <taxon>Panheteroptera</taxon>
        <taxon>Pentatomomorpha</taxon>
        <taxon>Pentatomoidea</taxon>
        <taxon>Pentatomidae</taxon>
        <taxon>Pentatominae</taxon>
        <taxon>Nezara</taxon>
    </lineage>
</organism>
<feature type="domain" description="Lipoyl-binding" evidence="7">
    <location>
        <begin position="62"/>
        <end position="140"/>
    </location>
</feature>
<dbReference type="Pfam" id="PF01597">
    <property type="entry name" value="GCV_H"/>
    <property type="match status" value="1"/>
</dbReference>
<proteinExistence type="inferred from homology"/>
<evidence type="ECO:0000313" key="8">
    <source>
        <dbReference type="EMBL" id="CAH1396443.1"/>
    </source>
</evidence>
<dbReference type="Proteomes" id="UP001152798">
    <property type="component" value="Chromosome 3"/>
</dbReference>
<dbReference type="GO" id="GO:0005739">
    <property type="term" value="C:mitochondrion"/>
    <property type="evidence" value="ECO:0007669"/>
    <property type="project" value="UniProtKB-SubCell"/>
</dbReference>
<dbReference type="InterPro" id="IPR000089">
    <property type="entry name" value="Biotin_lipoyl"/>
</dbReference>
<evidence type="ECO:0000256" key="6">
    <source>
        <dbReference type="SAM" id="MobiDB-lite"/>
    </source>
</evidence>
<evidence type="ECO:0000256" key="1">
    <source>
        <dbReference type="ARBA" id="ARBA00009249"/>
    </source>
</evidence>